<name>A0A8H3A2T1_9AGAM</name>
<sequence>MHLSPQSRQRKAPMEKINRISQQLVMCGFKLVQIEDKHVESGSDTVRSCGTVPWKTSTVGNTIYGSVEVSFPDFPPLPVVWCPKPHNFTPGKGPNSQVGIMDYTEHALTVTPGINMMLTIRHQKLQKIIHDLILMIANNCKEWVVFEPEDYWPLRGYVYLALKYYKDQQLRNLARASLTRLKASSAEDGGNSWERAQNAARERGKASARARALKTTAHTLVDSADNQHSIIKYNNTNNNGQYNSKQDINNACDDHGADQAQARTLDPARNSNAAVEDMVHDISSMSICVPNDDNLPISDDEPEGAVLPPSLLAPPSMEEPVASPLLASPDTPTSSALELGTAEIQAALFRISHLSPVERAKLPPHIQLLLAALNPSSIASAPVLLSKPGPIRPSVANSAPLATTTTIPANPPTIAPPPAPPAYNLVSATTPTGSLALRLKGRPRPQARTPPTHSTSQSGSASRPIPNSTAFALANVPPPVAIALVSGTGEPPAPRLSSSFKTIDQIELGPTALEVDADDYLSDLSSASELNQPVETNLRNEAMSRRVEGCSQAGGSKAMATGGVSQGAKESVSSKPVQMRATGRDTERELGTTLETMTNAKGKGKARGHTEYTSESTIDSTRVSSRFQRVTRSRKNA</sequence>
<feature type="compositionally biased region" description="Pro residues" evidence="1">
    <location>
        <begin position="409"/>
        <end position="421"/>
    </location>
</feature>
<evidence type="ECO:0000313" key="2">
    <source>
        <dbReference type="EMBL" id="CAE6365394.1"/>
    </source>
</evidence>
<evidence type="ECO:0000313" key="3">
    <source>
        <dbReference type="Proteomes" id="UP000663846"/>
    </source>
</evidence>
<feature type="region of interest" description="Disordered" evidence="1">
    <location>
        <begin position="553"/>
        <end position="637"/>
    </location>
</feature>
<dbReference type="EMBL" id="CAJMWS010000109">
    <property type="protein sequence ID" value="CAE6365394.1"/>
    <property type="molecule type" value="Genomic_DNA"/>
</dbReference>
<dbReference type="AlphaFoldDB" id="A0A8H3A2T1"/>
<evidence type="ECO:0000256" key="1">
    <source>
        <dbReference type="SAM" id="MobiDB-lite"/>
    </source>
</evidence>
<comment type="caution">
    <text evidence="2">The sequence shown here is derived from an EMBL/GenBank/DDBJ whole genome shotgun (WGS) entry which is preliminary data.</text>
</comment>
<protein>
    <submittedName>
        <fullName evidence="2">Uncharacterized protein</fullName>
    </submittedName>
</protein>
<feature type="compositionally biased region" description="Polar residues" evidence="1">
    <location>
        <begin position="611"/>
        <end position="628"/>
    </location>
</feature>
<feature type="compositionally biased region" description="Polar residues" evidence="1">
    <location>
        <begin position="449"/>
        <end position="470"/>
    </location>
</feature>
<reference evidence="2" key="1">
    <citation type="submission" date="2021-01" db="EMBL/GenBank/DDBJ databases">
        <authorList>
            <person name="Kaushik A."/>
        </authorList>
    </citation>
    <scope>NUCLEOTIDE SEQUENCE</scope>
    <source>
        <strain evidence="2">AG1-1C</strain>
    </source>
</reference>
<accession>A0A8H3A2T1</accession>
<organism evidence="2 3">
    <name type="scientific">Rhizoctonia solani</name>
    <dbReference type="NCBI Taxonomy" id="456999"/>
    <lineage>
        <taxon>Eukaryota</taxon>
        <taxon>Fungi</taxon>
        <taxon>Dikarya</taxon>
        <taxon>Basidiomycota</taxon>
        <taxon>Agaricomycotina</taxon>
        <taxon>Agaricomycetes</taxon>
        <taxon>Cantharellales</taxon>
        <taxon>Ceratobasidiaceae</taxon>
        <taxon>Rhizoctonia</taxon>
    </lineage>
</organism>
<dbReference type="Proteomes" id="UP000663846">
    <property type="component" value="Unassembled WGS sequence"/>
</dbReference>
<feature type="region of interest" description="Disordered" evidence="1">
    <location>
        <begin position="184"/>
        <end position="206"/>
    </location>
</feature>
<gene>
    <name evidence="2" type="ORF">RDB_LOCUS22384</name>
</gene>
<feature type="region of interest" description="Disordered" evidence="1">
    <location>
        <begin position="441"/>
        <end position="471"/>
    </location>
</feature>
<feature type="region of interest" description="Disordered" evidence="1">
    <location>
        <begin position="402"/>
        <end position="427"/>
    </location>
</feature>
<proteinExistence type="predicted"/>